<feature type="chain" id="PRO_5041273310" evidence="1">
    <location>
        <begin position="19"/>
        <end position="754"/>
    </location>
</feature>
<organism evidence="3 4">
    <name type="scientific">Schizothecium vesticola</name>
    <dbReference type="NCBI Taxonomy" id="314040"/>
    <lineage>
        <taxon>Eukaryota</taxon>
        <taxon>Fungi</taxon>
        <taxon>Dikarya</taxon>
        <taxon>Ascomycota</taxon>
        <taxon>Pezizomycotina</taxon>
        <taxon>Sordariomycetes</taxon>
        <taxon>Sordariomycetidae</taxon>
        <taxon>Sordariales</taxon>
        <taxon>Schizotheciaceae</taxon>
        <taxon>Schizothecium</taxon>
    </lineage>
</organism>
<accession>A0AA40F3R6</accession>
<name>A0AA40F3R6_9PEZI</name>
<keyword evidence="4" id="KW-1185">Reference proteome</keyword>
<dbReference type="CDD" id="cd23668">
    <property type="entry name" value="GH55_beta13glucanase-like"/>
    <property type="match status" value="1"/>
</dbReference>
<keyword evidence="3" id="KW-0456">Lyase</keyword>
<dbReference type="AlphaFoldDB" id="A0AA40F3R6"/>
<dbReference type="InterPro" id="IPR012334">
    <property type="entry name" value="Pectin_lyas_fold"/>
</dbReference>
<keyword evidence="1" id="KW-0732">Signal</keyword>
<comment type="caution">
    <text evidence="3">The sequence shown here is derived from an EMBL/GenBank/DDBJ whole genome shotgun (WGS) entry which is preliminary data.</text>
</comment>
<dbReference type="PANTHER" id="PTHR33928">
    <property type="entry name" value="POLYGALACTURONASE QRT3"/>
    <property type="match status" value="1"/>
</dbReference>
<dbReference type="Gene3D" id="2.160.20.10">
    <property type="entry name" value="Single-stranded right-handed beta-helix, Pectin lyase-like"/>
    <property type="match status" value="2"/>
</dbReference>
<dbReference type="InterPro" id="IPR011050">
    <property type="entry name" value="Pectin_lyase_fold/virulence"/>
</dbReference>
<dbReference type="FunFam" id="2.160.20.10:FF:000049">
    <property type="entry name" value="Putative exo-beta-1,3-glucanase"/>
    <property type="match status" value="1"/>
</dbReference>
<dbReference type="GO" id="GO:0016829">
    <property type="term" value="F:lyase activity"/>
    <property type="evidence" value="ECO:0007669"/>
    <property type="project" value="UniProtKB-KW"/>
</dbReference>
<dbReference type="Pfam" id="PF12708">
    <property type="entry name" value="Pect-lyase_RHGA_epim"/>
    <property type="match status" value="2"/>
</dbReference>
<feature type="signal peptide" evidence="1">
    <location>
        <begin position="1"/>
        <end position="18"/>
    </location>
</feature>
<feature type="domain" description="Rhamnogalacturonase A/B/Epimerase-like pectate lyase" evidence="2">
    <location>
        <begin position="51"/>
        <end position="274"/>
    </location>
</feature>
<evidence type="ECO:0000313" key="3">
    <source>
        <dbReference type="EMBL" id="KAK0750687.1"/>
    </source>
</evidence>
<reference evidence="3" key="1">
    <citation type="submission" date="2023-06" db="EMBL/GenBank/DDBJ databases">
        <title>Genome-scale phylogeny and comparative genomics of the fungal order Sordariales.</title>
        <authorList>
            <consortium name="Lawrence Berkeley National Laboratory"/>
            <person name="Hensen N."/>
            <person name="Bonometti L."/>
            <person name="Westerberg I."/>
            <person name="Brannstrom I.O."/>
            <person name="Guillou S."/>
            <person name="Cros-Aarteil S."/>
            <person name="Calhoun S."/>
            <person name="Haridas S."/>
            <person name="Kuo A."/>
            <person name="Mondo S."/>
            <person name="Pangilinan J."/>
            <person name="Riley R."/>
            <person name="LaButti K."/>
            <person name="Andreopoulos B."/>
            <person name="Lipzen A."/>
            <person name="Chen C."/>
            <person name="Yanf M."/>
            <person name="Daum C."/>
            <person name="Ng V."/>
            <person name="Clum A."/>
            <person name="Steindorff A."/>
            <person name="Ohm R."/>
            <person name="Martin F."/>
            <person name="Silar P."/>
            <person name="Natvig D."/>
            <person name="Lalanne C."/>
            <person name="Gautier V."/>
            <person name="Ament-velasquez S.L."/>
            <person name="Kruys A."/>
            <person name="Hutchinson M.I."/>
            <person name="Powell A.J."/>
            <person name="Barry K."/>
            <person name="Miller A.N."/>
            <person name="Grigoriev I.V."/>
            <person name="Debuchy R."/>
            <person name="Gladieux P."/>
            <person name="Thoren M.H."/>
            <person name="Johannesson H."/>
        </authorList>
    </citation>
    <scope>NUCLEOTIDE SEQUENCE</scope>
    <source>
        <strain evidence="3">SMH3187-1</strain>
    </source>
</reference>
<evidence type="ECO:0000313" key="4">
    <source>
        <dbReference type="Proteomes" id="UP001172155"/>
    </source>
</evidence>
<sequence length="754" mass="79411">MRPLSFFVGLAASLAVAASPLADRNTGGYWYEKVKHNGINTGTTNSNYLVYRNVKDFGAKGDGTTDDSAAIQRAINTADGSTGGTVRSGGASLTGAPAVVYFPSGTYLLNTGLKNIMGTVLMGDPTNRPVLKAGSGFRDAVLLTGQAAGSVGLVAFFYEIKNLVLDSTAVAPAKAITLLQYSVSQACQLSNVMLNMPVGATGHTGIVTAGQLMPLLMNEVSIFGGGVGYSATALQLHLKNWYFKDVGTGIKVSDTLTQATFQGLRFEGCTVAIDASSGGSGHLSILDSSVANTPTFLVAATTTTPTNLQGSLVLENIIVDVSTVKIGTTNALTGSVTPGTTWIRGNIYNGTASTASPSLSNGLKHTTSRPAALVNSTGAYYTIAPPTYEEYDISNVLNVKDIPDLPVRGDGTTDDTPNLQIIIMSAAQNGQVLFFPQGAYVLTDTLHIPPGSRLIGEAWPRFVPRGDKFKNAKNPKAMIRVGNPGDVGVAQMSDFLFYTAETLPGLVMVEVNMAGDEPGNVGFFNTHFLIIGGLARLCAHLKPTSSVYWENSWATGQGNGVTGPGFGGGFLVEARMGTWMVGIGTEHHVLYQLNIHGAKDVYVGLEQGESPYWQGQGNTLLAPAPFADSLFPSDPTFSWCGATDAKCRMALYQFVTNSTGINLYGGAFWNFRAGPSQSLCSGDCQTNAVLYENNEKLYSYGIGTINDRNMVLETGPGGNVKTAAAVRDANFGVPLVGFTIHRPAFVAAYLRQSL</sequence>
<evidence type="ECO:0000256" key="1">
    <source>
        <dbReference type="SAM" id="SignalP"/>
    </source>
</evidence>
<dbReference type="GO" id="GO:0004650">
    <property type="term" value="F:polygalacturonase activity"/>
    <property type="evidence" value="ECO:0007669"/>
    <property type="project" value="InterPro"/>
</dbReference>
<dbReference type="Proteomes" id="UP001172155">
    <property type="component" value="Unassembled WGS sequence"/>
</dbReference>
<dbReference type="InterPro" id="IPR039279">
    <property type="entry name" value="QRT3-like"/>
</dbReference>
<protein>
    <submittedName>
        <fullName evidence="3">Pectate lyase superfamily protein-domain-containing protein</fullName>
    </submittedName>
</protein>
<gene>
    <name evidence="3" type="ORF">B0T18DRAFT_360707</name>
</gene>
<dbReference type="InterPro" id="IPR024535">
    <property type="entry name" value="RHGA/B-epi-like_pectate_lyase"/>
</dbReference>
<evidence type="ECO:0000259" key="2">
    <source>
        <dbReference type="Pfam" id="PF12708"/>
    </source>
</evidence>
<dbReference type="PANTHER" id="PTHR33928:SF2">
    <property type="entry name" value="PECTATE LYASE SUPERFAMILY PROTEIN DOMAIN-CONTAINING PROTEIN-RELATED"/>
    <property type="match status" value="1"/>
</dbReference>
<proteinExistence type="predicted"/>
<dbReference type="SUPFAM" id="SSF51126">
    <property type="entry name" value="Pectin lyase-like"/>
    <property type="match status" value="2"/>
</dbReference>
<feature type="domain" description="Rhamnogalacturonase A/B/Epimerase-like pectate lyase" evidence="2">
    <location>
        <begin position="404"/>
        <end position="463"/>
    </location>
</feature>
<dbReference type="EMBL" id="JAUKUD010000002">
    <property type="protein sequence ID" value="KAK0750687.1"/>
    <property type="molecule type" value="Genomic_DNA"/>
</dbReference>